<dbReference type="AlphaFoldDB" id="A0A8J1JG65"/>
<protein>
    <submittedName>
        <fullName evidence="2">Uncharacterized protein LOC105948227</fullName>
    </submittedName>
</protein>
<evidence type="ECO:0000313" key="2">
    <source>
        <dbReference type="RefSeq" id="XP_031756867.1"/>
    </source>
</evidence>
<sequence length="201" mass="22844">MAAVHSSASATKVAILTIDRIPRPEPYGQPNRQSNPNFHFQQRKRLRPTLLKQACKDEGAEVLSSSLQKELLVRSLCLPSQVQHHFPRDLQLQSGSYPQNVPREMRANWHSQCEEVHQSQHGSLKKARMKPLLPVHSYSQTRHWHTCQGMLPERIQANPALHGLTMLQQHLFGEPFIYILGSRTAETPHYTSLASLSGPHM</sequence>
<reference evidence="2" key="1">
    <citation type="submission" date="2025-08" db="UniProtKB">
        <authorList>
            <consortium name="RefSeq"/>
        </authorList>
    </citation>
    <scope>IDENTIFICATION</scope>
    <source>
        <strain evidence="2">Nigerian</strain>
        <tissue evidence="2">Liver and blood</tissue>
    </source>
</reference>
<accession>A0A8J1JG65</accession>
<proteinExistence type="predicted"/>
<name>A0A8J1JG65_XENTR</name>
<dbReference type="AGR" id="Xenbase:XB-GENE-29089943"/>
<evidence type="ECO:0000313" key="3">
    <source>
        <dbReference type="Xenbase" id="XB-GENE-29089943"/>
    </source>
</evidence>
<dbReference type="OMA" id="ETPHYTS"/>
<evidence type="ECO:0000313" key="1">
    <source>
        <dbReference type="Proteomes" id="UP000008143"/>
    </source>
</evidence>
<dbReference type="Xenbase" id="XB-GENE-29089943">
    <property type="gene designation" value="LOC105948227"/>
</dbReference>
<dbReference type="KEGG" id="xtr:105948227"/>
<dbReference type="GeneID" id="105948227"/>
<dbReference type="Proteomes" id="UP000008143">
    <property type="component" value="Chromosome 4"/>
</dbReference>
<organism evidence="1 2">
    <name type="scientific">Xenopus tropicalis</name>
    <name type="common">Western clawed frog</name>
    <name type="synonym">Silurana tropicalis</name>
    <dbReference type="NCBI Taxonomy" id="8364"/>
    <lineage>
        <taxon>Eukaryota</taxon>
        <taxon>Metazoa</taxon>
        <taxon>Chordata</taxon>
        <taxon>Craniata</taxon>
        <taxon>Vertebrata</taxon>
        <taxon>Euteleostomi</taxon>
        <taxon>Amphibia</taxon>
        <taxon>Batrachia</taxon>
        <taxon>Anura</taxon>
        <taxon>Pipoidea</taxon>
        <taxon>Pipidae</taxon>
        <taxon>Xenopodinae</taxon>
        <taxon>Xenopus</taxon>
        <taxon>Silurana</taxon>
    </lineage>
</organism>
<keyword evidence="1" id="KW-1185">Reference proteome</keyword>
<dbReference type="RefSeq" id="XP_031756867.1">
    <property type="nucleotide sequence ID" value="XM_031901007.1"/>
</dbReference>
<gene>
    <name evidence="2 3" type="primary">LOC105948227</name>
</gene>